<keyword evidence="4" id="KW-1185">Reference proteome</keyword>
<reference evidence="3 4" key="1">
    <citation type="submission" date="2019-09" db="EMBL/GenBank/DDBJ databases">
        <title>Genome Sequence of Larkinella sp MA1.</title>
        <authorList>
            <person name="Srinivasan S."/>
        </authorList>
    </citation>
    <scope>NUCLEOTIDE SEQUENCE [LARGE SCALE GENOMIC DNA]</scope>
    <source>
        <strain evidence="3 4">MA1</strain>
    </source>
</reference>
<keyword evidence="1" id="KW-0812">Transmembrane</keyword>
<dbReference type="AlphaFoldDB" id="A0A5N1JHR3"/>
<sequence>MKTSSRNVIYALIATVLFSACSRPYATYQKMPVEHYGSRKTQTPVAVPTETVLATTPQDVVSSPSLSQSLAASPEVAVVNTPSAEIEKAKAAVDQAVASSANKVTGNKLQKSMARIQKMLGAETTQTSMDSRKAGVAKKPNLAERLMLKNVDKKIKRALAPNYPNAPKAVNVIVTVGAIVALVGLILYLATTSNAIGITLLIVGLVLLLVGLIV</sequence>
<feature type="chain" id="PRO_5024895292" evidence="2">
    <location>
        <begin position="27"/>
        <end position="214"/>
    </location>
</feature>
<evidence type="ECO:0000256" key="2">
    <source>
        <dbReference type="SAM" id="SignalP"/>
    </source>
</evidence>
<gene>
    <name evidence="3" type="ORF">F0P93_08675</name>
</gene>
<feature type="signal peptide" evidence="2">
    <location>
        <begin position="1"/>
        <end position="26"/>
    </location>
</feature>
<dbReference type="Proteomes" id="UP000326344">
    <property type="component" value="Unassembled WGS sequence"/>
</dbReference>
<evidence type="ECO:0000313" key="3">
    <source>
        <dbReference type="EMBL" id="KAA9354672.1"/>
    </source>
</evidence>
<evidence type="ECO:0000256" key="1">
    <source>
        <dbReference type="SAM" id="Phobius"/>
    </source>
</evidence>
<keyword evidence="1" id="KW-1133">Transmembrane helix</keyword>
<dbReference type="RefSeq" id="WP_150875996.1">
    <property type="nucleotide sequence ID" value="NZ_VTWS01000002.1"/>
</dbReference>
<accession>A0A5N1JHR3</accession>
<dbReference type="EMBL" id="VTWS01000002">
    <property type="protein sequence ID" value="KAA9354672.1"/>
    <property type="molecule type" value="Genomic_DNA"/>
</dbReference>
<evidence type="ECO:0000313" key="4">
    <source>
        <dbReference type="Proteomes" id="UP000326344"/>
    </source>
</evidence>
<feature type="transmembrane region" description="Helical" evidence="1">
    <location>
        <begin position="169"/>
        <end position="188"/>
    </location>
</feature>
<organism evidence="3 4">
    <name type="scientific">Larkinella humicola</name>
    <dbReference type="NCBI Taxonomy" id="2607654"/>
    <lineage>
        <taxon>Bacteria</taxon>
        <taxon>Pseudomonadati</taxon>
        <taxon>Bacteroidota</taxon>
        <taxon>Cytophagia</taxon>
        <taxon>Cytophagales</taxon>
        <taxon>Spirosomataceae</taxon>
        <taxon>Larkinella</taxon>
    </lineage>
</organism>
<comment type="caution">
    <text evidence="3">The sequence shown here is derived from an EMBL/GenBank/DDBJ whole genome shotgun (WGS) entry which is preliminary data.</text>
</comment>
<name>A0A5N1JHR3_9BACT</name>
<feature type="transmembrane region" description="Helical" evidence="1">
    <location>
        <begin position="195"/>
        <end position="213"/>
    </location>
</feature>
<proteinExistence type="predicted"/>
<keyword evidence="1" id="KW-0472">Membrane</keyword>
<dbReference type="PROSITE" id="PS51257">
    <property type="entry name" value="PROKAR_LIPOPROTEIN"/>
    <property type="match status" value="1"/>
</dbReference>
<keyword evidence="2" id="KW-0732">Signal</keyword>
<protein>
    <submittedName>
        <fullName evidence="3">Uncharacterized protein</fullName>
    </submittedName>
</protein>